<proteinExistence type="predicted"/>
<evidence type="ECO:0000313" key="4">
    <source>
        <dbReference type="EMBL" id="GEB58867.1"/>
    </source>
</evidence>
<keyword evidence="5" id="KW-1185">Reference proteome</keyword>
<keyword evidence="1" id="KW-0521">NADP</keyword>
<gene>
    <name evidence="4" type="ORF">SGA01_44720</name>
</gene>
<dbReference type="CDD" id="cd05289">
    <property type="entry name" value="MDR_like_2"/>
    <property type="match status" value="1"/>
</dbReference>
<dbReference type="EMBL" id="BJMN01000028">
    <property type="protein sequence ID" value="GEB58867.1"/>
    <property type="molecule type" value="Genomic_DNA"/>
</dbReference>
<dbReference type="Gene3D" id="3.90.180.10">
    <property type="entry name" value="Medium-chain alcohol dehydrogenases, catalytic domain"/>
    <property type="match status" value="1"/>
</dbReference>
<dbReference type="SUPFAM" id="SSF51735">
    <property type="entry name" value="NAD(P)-binding Rossmann-fold domains"/>
    <property type="match status" value="1"/>
</dbReference>
<dbReference type="RefSeq" id="WP_141298150.1">
    <property type="nucleotide sequence ID" value="NZ_BJMN01000028.1"/>
</dbReference>
<comment type="caution">
    <text evidence="4">The sequence shown here is derived from an EMBL/GenBank/DDBJ whole genome shotgun (WGS) entry which is preliminary data.</text>
</comment>
<organism evidence="4 5">
    <name type="scientific">Streptomyces gardneri</name>
    <dbReference type="NCBI Taxonomy" id="66892"/>
    <lineage>
        <taxon>Bacteria</taxon>
        <taxon>Bacillati</taxon>
        <taxon>Actinomycetota</taxon>
        <taxon>Actinomycetes</taxon>
        <taxon>Kitasatosporales</taxon>
        <taxon>Streptomycetaceae</taxon>
        <taxon>Streptomyces</taxon>
    </lineage>
</organism>
<dbReference type="OrthoDB" id="3727682at2"/>
<dbReference type="Proteomes" id="UP000315226">
    <property type="component" value="Unassembled WGS sequence"/>
</dbReference>
<dbReference type="InterPro" id="IPR013154">
    <property type="entry name" value="ADH-like_N"/>
</dbReference>
<dbReference type="GO" id="GO:0016651">
    <property type="term" value="F:oxidoreductase activity, acting on NAD(P)H"/>
    <property type="evidence" value="ECO:0007669"/>
    <property type="project" value="TreeGrafter"/>
</dbReference>
<dbReference type="InterPro" id="IPR020843">
    <property type="entry name" value="ER"/>
</dbReference>
<feature type="domain" description="Enoyl reductase (ER)" evidence="3">
    <location>
        <begin position="10"/>
        <end position="318"/>
    </location>
</feature>
<accession>A0A4Y3RQ10</accession>
<dbReference type="SUPFAM" id="SSF50129">
    <property type="entry name" value="GroES-like"/>
    <property type="match status" value="1"/>
</dbReference>
<protein>
    <submittedName>
        <fullName evidence="4">NADPH:quinone reductase</fullName>
    </submittedName>
</protein>
<sequence length="320" mass="32607">MEAIVYEEFGGPEVLRHATGVAVPEPGPGEVRVRVAAVGVNPVDWKRRYGWVEEFYPTTFPAVPGLEFAGTVDAIGEGVEGSGEGSGEGFPGLAVGDEVLGWTKTGAYAEYVIAGIVAPKPAELSWGAAASLPVAGETAQRVLDLIGVREGETLFLHGAAGVVGSVAVQLAVAAGITVVGSASESNHAYLRELGAIPVAYGEGLAERVRAAAPDGVDAVFDAAGHGVLPVAIELLGGEGTADKRRIATIASTDAAEYGITFSGVVGDPDAVRAALTAQARQAVEGTLAVRIADTLPLKEAARAQELSESGHVRGKLVLLP</sequence>
<evidence type="ECO:0000256" key="1">
    <source>
        <dbReference type="ARBA" id="ARBA00022857"/>
    </source>
</evidence>
<dbReference type="Pfam" id="PF13602">
    <property type="entry name" value="ADH_zinc_N_2"/>
    <property type="match status" value="1"/>
</dbReference>
<keyword evidence="2" id="KW-0560">Oxidoreductase</keyword>
<name>A0A4Y3RQ10_9ACTN</name>
<dbReference type="Gene3D" id="3.40.50.720">
    <property type="entry name" value="NAD(P)-binding Rossmann-like Domain"/>
    <property type="match status" value="1"/>
</dbReference>
<dbReference type="PANTHER" id="PTHR48106">
    <property type="entry name" value="QUINONE OXIDOREDUCTASE PIG3-RELATED"/>
    <property type="match status" value="1"/>
</dbReference>
<dbReference type="AlphaFoldDB" id="A0A4Y3RQ10"/>
<dbReference type="Pfam" id="PF08240">
    <property type="entry name" value="ADH_N"/>
    <property type="match status" value="1"/>
</dbReference>
<dbReference type="InterPro" id="IPR011032">
    <property type="entry name" value="GroES-like_sf"/>
</dbReference>
<evidence type="ECO:0000256" key="2">
    <source>
        <dbReference type="ARBA" id="ARBA00023002"/>
    </source>
</evidence>
<dbReference type="GO" id="GO:0070402">
    <property type="term" value="F:NADPH binding"/>
    <property type="evidence" value="ECO:0007669"/>
    <property type="project" value="TreeGrafter"/>
</dbReference>
<reference evidence="4 5" key="1">
    <citation type="submission" date="2019-06" db="EMBL/GenBank/DDBJ databases">
        <title>Whole genome shotgun sequence of Streptomyces gardneri NBRC 12865.</title>
        <authorList>
            <person name="Hosoyama A."/>
            <person name="Uohara A."/>
            <person name="Ohji S."/>
            <person name="Ichikawa N."/>
        </authorList>
    </citation>
    <scope>NUCLEOTIDE SEQUENCE [LARGE SCALE GENOMIC DNA]</scope>
    <source>
        <strain evidence="4 5">NBRC 12865</strain>
    </source>
</reference>
<dbReference type="SMART" id="SM00829">
    <property type="entry name" value="PKS_ER"/>
    <property type="match status" value="1"/>
</dbReference>
<evidence type="ECO:0000313" key="5">
    <source>
        <dbReference type="Proteomes" id="UP000315226"/>
    </source>
</evidence>
<evidence type="ECO:0000259" key="3">
    <source>
        <dbReference type="SMART" id="SM00829"/>
    </source>
</evidence>
<dbReference type="InterPro" id="IPR036291">
    <property type="entry name" value="NAD(P)-bd_dom_sf"/>
</dbReference>